<keyword evidence="3" id="KW-0175">Coiled coil</keyword>
<evidence type="ECO:0000313" key="5">
    <source>
        <dbReference type="EMBL" id="CAH0513942.1"/>
    </source>
</evidence>
<organism evidence="5 6">
    <name type="scientific">Peronospora belbahrii</name>
    <dbReference type="NCBI Taxonomy" id="622444"/>
    <lineage>
        <taxon>Eukaryota</taxon>
        <taxon>Sar</taxon>
        <taxon>Stramenopiles</taxon>
        <taxon>Oomycota</taxon>
        <taxon>Peronosporomycetes</taxon>
        <taxon>Peronosporales</taxon>
        <taxon>Peronosporaceae</taxon>
        <taxon>Peronospora</taxon>
    </lineage>
</organism>
<feature type="region of interest" description="Disordered" evidence="4">
    <location>
        <begin position="272"/>
        <end position="299"/>
    </location>
</feature>
<dbReference type="PANTHER" id="PTHR12214:SF0">
    <property type="entry name" value="LD29489P"/>
    <property type="match status" value="1"/>
</dbReference>
<reference evidence="5 6" key="1">
    <citation type="submission" date="2021-11" db="EMBL/GenBank/DDBJ databases">
        <authorList>
            <person name="Islam A."/>
            <person name="Islam S."/>
            <person name="Flora M.S."/>
            <person name="Rahman M."/>
            <person name="Ziaur R.M."/>
            <person name="Epstein J.H."/>
            <person name="Hassan M."/>
            <person name="Klassen M."/>
            <person name="Woodard K."/>
            <person name="Webb A."/>
            <person name="Webby R.J."/>
            <person name="El Zowalaty M.E."/>
        </authorList>
    </citation>
    <scope>NUCLEOTIDE SEQUENCE [LARGE SCALE GENOMIC DNA]</scope>
    <source>
        <strain evidence="5">Pbs1</strain>
    </source>
</reference>
<protein>
    <recommendedName>
        <fullName evidence="7">GCF C-terminal domain-containing protein</fullName>
    </recommendedName>
</protein>
<dbReference type="Proteomes" id="UP001158986">
    <property type="component" value="Unassembled WGS sequence"/>
</dbReference>
<feature type="compositionally biased region" description="Acidic residues" evidence="4">
    <location>
        <begin position="250"/>
        <end position="261"/>
    </location>
</feature>
<comment type="caution">
    <text evidence="5">The sequence shown here is derived from an EMBL/GenBank/DDBJ whole genome shotgun (WGS) entry which is preliminary data.</text>
</comment>
<name>A0ABN8CLW3_9STRA</name>
<feature type="coiled-coil region" evidence="3">
    <location>
        <begin position="319"/>
        <end position="353"/>
    </location>
</feature>
<evidence type="ECO:0000313" key="6">
    <source>
        <dbReference type="Proteomes" id="UP001158986"/>
    </source>
</evidence>
<evidence type="ECO:0008006" key="7">
    <source>
        <dbReference type="Google" id="ProtNLM"/>
    </source>
</evidence>
<evidence type="ECO:0000256" key="3">
    <source>
        <dbReference type="SAM" id="Coils"/>
    </source>
</evidence>
<keyword evidence="2" id="KW-0539">Nucleus</keyword>
<dbReference type="InterPro" id="IPR012890">
    <property type="entry name" value="GCFC2-like"/>
</dbReference>
<accession>A0ABN8CLW3</accession>
<evidence type="ECO:0000256" key="2">
    <source>
        <dbReference type="ARBA" id="ARBA00023242"/>
    </source>
</evidence>
<evidence type="ECO:0000256" key="4">
    <source>
        <dbReference type="SAM" id="MobiDB-lite"/>
    </source>
</evidence>
<comment type="subcellular location">
    <subcellularLocation>
        <location evidence="1">Nucleus</location>
    </subcellularLocation>
</comment>
<sequence length="775" mass="88750">MLLRSYIRRKSIQLTGRMFRSKKKKVSGRKRREVELESGSIDVSASADGFSILSTEIPATNASQTAENDLHVLQQQRRNRSRSVKSVMTFHSKSMRIQSSGSNNKDTTGTSLKTEETGLLLSFDDDVEGKKTKKTRKIRPNLVASSVENVEIETMSHGLYSIEMLAALRSEQSVLLASKTDVINVEGENDKTRKKIVEEQEHKEEEQEEREEEFISLGREGKKQSVCMKNRVTFGVYSEGPSISKKTEVVEEMSDREDEEDEHSRKWEEELMRRGGHRVPQPLEPNVSGARDGLPTYPIRRNMKPVSLESVLGKLEKSVESTSFENERASRELARLESETASIDTALKQQQEDLLVSSERFEYFGEMEDFVKSLSFCLRAKVPVITAIEEKIVQDRARRVKDRQHEEQHGVVQEVKYYLVSGKLQLDNIFGLDELDLHVSEDDTALLSRQNFDHAFRTQKYQQHFTDSYMADPHHAQEDLFADAIDEINSLERVYGRFQEWKAKFPEVYKDVYCELAQEKLFAPYVQAEMLYWDPLGAADAQTEQGESWSLDQLAWFRVLHQHLPQLTNEGQNGGNIDGPILYQIRNVLIKKVHAAISSYFDPYSGLQTRSLSLVLEQVCQPRYFAHVEEAVQVLVSEALEAFLSETKRTVLVAIDQNEAASGDDVHLFARYLLERFTTLQDNLLTLFVTLSKGTIAASGFRCLLLVLQHLFAYVRVCHESHKTQLLAMATQVVRQLYSSSYLLQHLAEPSQKRELMHVLDQFRPFLQTTSNQQN</sequence>
<feature type="region of interest" description="Disordered" evidence="4">
    <location>
        <begin position="246"/>
        <end position="265"/>
    </location>
</feature>
<evidence type="ECO:0000256" key="1">
    <source>
        <dbReference type="ARBA" id="ARBA00004123"/>
    </source>
</evidence>
<proteinExistence type="predicted"/>
<dbReference type="PANTHER" id="PTHR12214">
    <property type="entry name" value="GC-RICH SEQUENCE DNA-BINDING FACTOR"/>
    <property type="match status" value="1"/>
</dbReference>
<keyword evidence="6" id="KW-1185">Reference proteome</keyword>
<dbReference type="EMBL" id="CAKLCB010000048">
    <property type="protein sequence ID" value="CAH0513942.1"/>
    <property type="molecule type" value="Genomic_DNA"/>
</dbReference>
<gene>
    <name evidence="5" type="ORF">PBS001_LOCUS725</name>
</gene>